<dbReference type="AlphaFoldDB" id="A0A0K2TEJ8"/>
<sequence length="74" mass="9126">MRDLSQDEFAFLEKKETHTLEELRNYVLYHRLLNIWIYRVVQMNFETNLQDGVELYVYDLKATFNDIHYEIHLS</sequence>
<protein>
    <submittedName>
        <fullName evidence="1">Uncharacterized protein</fullName>
    </submittedName>
</protein>
<accession>A0A0K2TEJ8</accession>
<dbReference type="EMBL" id="HACA01007082">
    <property type="protein sequence ID" value="CDW24443.1"/>
    <property type="molecule type" value="Transcribed_RNA"/>
</dbReference>
<evidence type="ECO:0000313" key="1">
    <source>
        <dbReference type="EMBL" id="CDW24443.1"/>
    </source>
</evidence>
<organism evidence="1">
    <name type="scientific">Lepeophtheirus salmonis</name>
    <name type="common">Salmon louse</name>
    <name type="synonym">Caligus salmonis</name>
    <dbReference type="NCBI Taxonomy" id="72036"/>
    <lineage>
        <taxon>Eukaryota</taxon>
        <taxon>Metazoa</taxon>
        <taxon>Ecdysozoa</taxon>
        <taxon>Arthropoda</taxon>
        <taxon>Crustacea</taxon>
        <taxon>Multicrustacea</taxon>
        <taxon>Hexanauplia</taxon>
        <taxon>Copepoda</taxon>
        <taxon>Siphonostomatoida</taxon>
        <taxon>Caligidae</taxon>
        <taxon>Lepeophtheirus</taxon>
    </lineage>
</organism>
<reference evidence="1" key="1">
    <citation type="submission" date="2014-05" db="EMBL/GenBank/DDBJ databases">
        <authorList>
            <person name="Chronopoulou M."/>
        </authorList>
    </citation>
    <scope>NUCLEOTIDE SEQUENCE</scope>
    <source>
        <tissue evidence="1">Whole organism</tissue>
    </source>
</reference>
<proteinExistence type="predicted"/>
<name>A0A0K2TEJ8_LEPSM</name>